<dbReference type="InterPro" id="IPR002347">
    <property type="entry name" value="SDR_fam"/>
</dbReference>
<keyword evidence="2" id="KW-0521">NADP</keyword>
<dbReference type="InterPro" id="IPR052178">
    <property type="entry name" value="Sec_Metab_Biosynth_SDR"/>
</dbReference>
<dbReference type="SUPFAM" id="SSF51735">
    <property type="entry name" value="NAD(P)-binding Rossmann-fold domains"/>
    <property type="match status" value="1"/>
</dbReference>
<accession>A0A382SWA8</accession>
<dbReference type="EMBL" id="UINC01131470">
    <property type="protein sequence ID" value="SVD13201.1"/>
    <property type="molecule type" value="Genomic_DNA"/>
</dbReference>
<evidence type="ECO:0000313" key="4">
    <source>
        <dbReference type="EMBL" id="SVD13201.1"/>
    </source>
</evidence>
<feature type="non-terminal residue" evidence="4">
    <location>
        <position position="126"/>
    </location>
</feature>
<gene>
    <name evidence="4" type="ORF">METZ01_LOCUS366055</name>
</gene>
<dbReference type="GO" id="GO:0016491">
    <property type="term" value="F:oxidoreductase activity"/>
    <property type="evidence" value="ECO:0007669"/>
    <property type="project" value="UniProtKB-KW"/>
</dbReference>
<reference evidence="4" key="1">
    <citation type="submission" date="2018-05" db="EMBL/GenBank/DDBJ databases">
        <authorList>
            <person name="Lanie J.A."/>
            <person name="Ng W.-L."/>
            <person name="Kazmierczak K.M."/>
            <person name="Andrzejewski T.M."/>
            <person name="Davidsen T.M."/>
            <person name="Wayne K.J."/>
            <person name="Tettelin H."/>
            <person name="Glass J.I."/>
            <person name="Rusch D."/>
            <person name="Podicherti R."/>
            <person name="Tsui H.-C.T."/>
            <person name="Winkler M.E."/>
        </authorList>
    </citation>
    <scope>NUCLEOTIDE SEQUENCE</scope>
</reference>
<name>A0A382SWA8_9ZZZZ</name>
<sequence length="126" mass="13086">VTGGGGGIGRGIAAGFVAGGAQVYITSRSDLSTTAKELDSEGPGECIALRTDLSQDEDITALVAELTHRDGKLDVLVNNAGLGNVMHDFAEFPMAEWDRVNAVNVRAPFALTKECLPLLEAAGTVE</sequence>
<comment type="similarity">
    <text evidence="1">Belongs to the short-chain dehydrogenases/reductases (SDR) family.</text>
</comment>
<dbReference type="Gene3D" id="3.40.50.720">
    <property type="entry name" value="NAD(P)-binding Rossmann-like Domain"/>
    <property type="match status" value="1"/>
</dbReference>
<dbReference type="AlphaFoldDB" id="A0A382SWA8"/>
<dbReference type="PANTHER" id="PTHR43618">
    <property type="entry name" value="7-ALPHA-HYDROXYSTEROID DEHYDROGENASE"/>
    <property type="match status" value="1"/>
</dbReference>
<dbReference type="PANTHER" id="PTHR43618:SF8">
    <property type="entry name" value="7ALPHA-HYDROXYSTEROID DEHYDROGENASE"/>
    <property type="match status" value="1"/>
</dbReference>
<evidence type="ECO:0000256" key="2">
    <source>
        <dbReference type="ARBA" id="ARBA00022857"/>
    </source>
</evidence>
<keyword evidence="3" id="KW-0560">Oxidoreductase</keyword>
<organism evidence="4">
    <name type="scientific">marine metagenome</name>
    <dbReference type="NCBI Taxonomy" id="408172"/>
    <lineage>
        <taxon>unclassified sequences</taxon>
        <taxon>metagenomes</taxon>
        <taxon>ecological metagenomes</taxon>
    </lineage>
</organism>
<evidence type="ECO:0000256" key="1">
    <source>
        <dbReference type="ARBA" id="ARBA00006484"/>
    </source>
</evidence>
<feature type="non-terminal residue" evidence="4">
    <location>
        <position position="1"/>
    </location>
</feature>
<dbReference type="InterPro" id="IPR036291">
    <property type="entry name" value="NAD(P)-bd_dom_sf"/>
</dbReference>
<proteinExistence type="inferred from homology"/>
<dbReference type="Pfam" id="PF00106">
    <property type="entry name" value="adh_short"/>
    <property type="match status" value="1"/>
</dbReference>
<protein>
    <submittedName>
        <fullName evidence="4">Uncharacterized protein</fullName>
    </submittedName>
</protein>
<evidence type="ECO:0000256" key="3">
    <source>
        <dbReference type="ARBA" id="ARBA00023002"/>
    </source>
</evidence>